<comment type="caution">
    <text evidence="2">The sequence shown here is derived from an EMBL/GenBank/DDBJ whole genome shotgun (WGS) entry which is preliminary data.</text>
</comment>
<keyword evidence="1" id="KW-0812">Transmembrane</keyword>
<evidence type="ECO:0000256" key="1">
    <source>
        <dbReference type="SAM" id="Phobius"/>
    </source>
</evidence>
<protein>
    <submittedName>
        <fullName evidence="2">Uncharacterized protein</fullName>
    </submittedName>
</protein>
<evidence type="ECO:0000313" key="3">
    <source>
        <dbReference type="Proteomes" id="UP000246303"/>
    </source>
</evidence>
<gene>
    <name evidence="2" type="ORF">CVS29_00620</name>
</gene>
<organism evidence="2 3">
    <name type="scientific">Arthrobacter psychrochitiniphilus</name>
    <dbReference type="NCBI Taxonomy" id="291045"/>
    <lineage>
        <taxon>Bacteria</taxon>
        <taxon>Bacillati</taxon>
        <taxon>Actinomycetota</taxon>
        <taxon>Actinomycetes</taxon>
        <taxon>Micrococcales</taxon>
        <taxon>Micrococcaceae</taxon>
        <taxon>Arthrobacter</taxon>
    </lineage>
</organism>
<name>A0A2V3DX65_9MICC</name>
<keyword evidence="3" id="KW-1185">Reference proteome</keyword>
<keyword evidence="1" id="KW-0472">Membrane</keyword>
<keyword evidence="1" id="KW-1133">Transmembrane helix</keyword>
<dbReference type="Proteomes" id="UP000246303">
    <property type="component" value="Unassembled WGS sequence"/>
</dbReference>
<dbReference type="AlphaFoldDB" id="A0A2V3DX65"/>
<dbReference type="EMBL" id="QHLZ01000001">
    <property type="protein sequence ID" value="PXA69120.1"/>
    <property type="molecule type" value="Genomic_DNA"/>
</dbReference>
<feature type="transmembrane region" description="Helical" evidence="1">
    <location>
        <begin position="106"/>
        <end position="126"/>
    </location>
</feature>
<sequence>MGGRRFAISQEAIAPARTDVSALSASCIAVAMLGIAALAAAATSSLLTPATVAAGGAGAGGAGGGFADMASFLAWPAGIVSAAYCLAALVYGFVSFRRGTLQRPEVAVRVLGSTAGLHLVLLLAGLWRLPESERTFDVTLAALLTLELGVIAALGWRHNAALRKGSSAKPATAPSAAAVLGTLFLASVMVAAITTVGMSASTAGELAVPHSGHSGTHQESVVPDQLQRLKDQGHHH</sequence>
<evidence type="ECO:0000313" key="2">
    <source>
        <dbReference type="EMBL" id="PXA69120.1"/>
    </source>
</evidence>
<feature type="transmembrane region" description="Helical" evidence="1">
    <location>
        <begin position="73"/>
        <end position="94"/>
    </location>
</feature>
<feature type="transmembrane region" description="Helical" evidence="1">
    <location>
        <begin position="20"/>
        <end position="42"/>
    </location>
</feature>
<feature type="transmembrane region" description="Helical" evidence="1">
    <location>
        <begin position="177"/>
        <end position="200"/>
    </location>
</feature>
<accession>A0A2V3DX65</accession>
<reference evidence="2 3" key="1">
    <citation type="submission" date="2018-05" db="EMBL/GenBank/DDBJ databases">
        <title>Genetic diversity of glacier-inhabiting Cryobacterium bacteria in China and description of Cryobacterium mengkeensis sp. nov. and Arthrobacter glacialis sp. nov.</title>
        <authorList>
            <person name="Liu Q."/>
            <person name="Xin Y.-H."/>
        </authorList>
    </citation>
    <scope>NUCLEOTIDE SEQUENCE [LARGE SCALE GENOMIC DNA]</scope>
    <source>
        <strain evidence="2 3">GP3</strain>
    </source>
</reference>
<feature type="transmembrane region" description="Helical" evidence="1">
    <location>
        <begin position="138"/>
        <end position="156"/>
    </location>
</feature>
<proteinExistence type="predicted"/>